<name>A0ABU3DB83_9FLAO</name>
<dbReference type="EMBL" id="JAVRHK010000046">
    <property type="protein sequence ID" value="MDT0678793.1"/>
    <property type="molecule type" value="Genomic_DNA"/>
</dbReference>
<accession>A0ABU3DB83</accession>
<reference evidence="1 2" key="1">
    <citation type="submission" date="2023-09" db="EMBL/GenBank/DDBJ databases">
        <authorList>
            <person name="Rey-Velasco X."/>
        </authorList>
    </citation>
    <scope>NUCLEOTIDE SEQUENCE [LARGE SCALE GENOMIC DNA]</scope>
    <source>
        <strain evidence="1 2">F117</strain>
    </source>
</reference>
<dbReference type="RefSeq" id="WP_311505124.1">
    <property type="nucleotide sequence ID" value="NZ_JAVRHK010000046.1"/>
</dbReference>
<protein>
    <submittedName>
        <fullName evidence="1">Uncharacterized protein</fullName>
    </submittedName>
</protein>
<evidence type="ECO:0000313" key="1">
    <source>
        <dbReference type="EMBL" id="MDT0678793.1"/>
    </source>
</evidence>
<keyword evidence="2" id="KW-1185">Reference proteome</keyword>
<organism evidence="1 2">
    <name type="scientific">Autumnicola musiva</name>
    <dbReference type="NCBI Taxonomy" id="3075589"/>
    <lineage>
        <taxon>Bacteria</taxon>
        <taxon>Pseudomonadati</taxon>
        <taxon>Bacteroidota</taxon>
        <taxon>Flavobacteriia</taxon>
        <taxon>Flavobacteriales</taxon>
        <taxon>Flavobacteriaceae</taxon>
        <taxon>Autumnicola</taxon>
    </lineage>
</organism>
<dbReference type="Proteomes" id="UP001262582">
    <property type="component" value="Unassembled WGS sequence"/>
</dbReference>
<comment type="caution">
    <text evidence="1">The sequence shown here is derived from an EMBL/GenBank/DDBJ whole genome shotgun (WGS) entry which is preliminary data.</text>
</comment>
<evidence type="ECO:0000313" key="2">
    <source>
        <dbReference type="Proteomes" id="UP001262582"/>
    </source>
</evidence>
<proteinExistence type="predicted"/>
<sequence length="64" mass="7396">MFNLKEILSKKKLDDRAAKTFEILKDRIALINILNDDTFYSRKGKEEEIISINNLRKKLDGGIG</sequence>
<gene>
    <name evidence="1" type="ORF">RM539_19655</name>
</gene>